<feature type="transmembrane region" description="Helical" evidence="1">
    <location>
        <begin position="178"/>
        <end position="207"/>
    </location>
</feature>
<protein>
    <recommendedName>
        <fullName evidence="4">Glycosyltransferase RgtA/B/C/D-like domain-containing protein</fullName>
    </recommendedName>
</protein>
<reference evidence="2 3" key="1">
    <citation type="journal article" date="2015" name="Nature">
        <title>rRNA introns, odd ribosomes, and small enigmatic genomes across a large radiation of phyla.</title>
        <authorList>
            <person name="Brown C.T."/>
            <person name="Hug L.A."/>
            <person name="Thomas B.C."/>
            <person name="Sharon I."/>
            <person name="Castelle C.J."/>
            <person name="Singh A."/>
            <person name="Wilkins M.J."/>
            <person name="Williams K.H."/>
            <person name="Banfield J.F."/>
        </authorList>
    </citation>
    <scope>NUCLEOTIDE SEQUENCE [LARGE SCALE GENOMIC DNA]</scope>
</reference>
<accession>A0A0G0VQE5</accession>
<evidence type="ECO:0008006" key="4">
    <source>
        <dbReference type="Google" id="ProtNLM"/>
    </source>
</evidence>
<dbReference type="AlphaFoldDB" id="A0A0G0VQE5"/>
<dbReference type="EMBL" id="LCBB01000005">
    <property type="protein sequence ID" value="KKS03109.1"/>
    <property type="molecule type" value="Genomic_DNA"/>
</dbReference>
<feature type="transmembrane region" description="Helical" evidence="1">
    <location>
        <begin position="299"/>
        <end position="319"/>
    </location>
</feature>
<comment type="caution">
    <text evidence="2">The sequence shown here is derived from an EMBL/GenBank/DDBJ whole genome shotgun (WGS) entry which is preliminary data.</text>
</comment>
<feature type="transmembrane region" description="Helical" evidence="1">
    <location>
        <begin position="214"/>
        <end position="234"/>
    </location>
</feature>
<feature type="transmembrane region" description="Helical" evidence="1">
    <location>
        <begin position="148"/>
        <end position="166"/>
    </location>
</feature>
<evidence type="ECO:0000313" key="3">
    <source>
        <dbReference type="Proteomes" id="UP000033947"/>
    </source>
</evidence>
<evidence type="ECO:0000313" key="2">
    <source>
        <dbReference type="EMBL" id="KKS03109.1"/>
    </source>
</evidence>
<feature type="transmembrane region" description="Helical" evidence="1">
    <location>
        <begin position="101"/>
        <end position="119"/>
    </location>
</feature>
<feature type="transmembrane region" description="Helical" evidence="1">
    <location>
        <begin position="339"/>
        <end position="361"/>
    </location>
</feature>
<name>A0A0G0VQE5_UNCKA</name>
<feature type="transmembrane region" description="Helical" evidence="1">
    <location>
        <begin position="398"/>
        <end position="417"/>
    </location>
</feature>
<keyword evidence="1" id="KW-1133">Transmembrane helix</keyword>
<feature type="transmembrane region" description="Helical" evidence="1">
    <location>
        <begin position="367"/>
        <end position="386"/>
    </location>
</feature>
<organism evidence="2 3">
    <name type="scientific">candidate division WWE3 bacterium GW2011_GWC2_41_23</name>
    <dbReference type="NCBI Taxonomy" id="1619123"/>
    <lineage>
        <taxon>Bacteria</taxon>
        <taxon>Katanobacteria</taxon>
    </lineage>
</organism>
<keyword evidence="1" id="KW-0472">Membrane</keyword>
<gene>
    <name evidence="2" type="ORF">UU55_C0005G0017</name>
</gene>
<sequence>MSKATPYLLAASLSIILVLAVFRIFNINPTLPLNYTGDAIVHYNFAKNIEETGRWATNPRFGAPTGQTLYDFPLTETVHLLLIKLFIMLGLNWYESVNAFFILSFPMISLVSLFVMKRLGLKTHTALPLSIVYAFLPYHFLRGVNHLFLAGYFVVPLAMYVAYRFASNNPSKWPETVVIALLIASSGAYYTFISFFFVTLGGLLALFKKWNKKLLISLVGFLALSSFFFFINYLPTLAYTQKYGMNLNTTVRLASDTETYGLKITQLVLPFEDHNLSIFNKIQKRYMNYGSAVTNENQYAALGLTATFGFIFLILWAIFKHGLLKIEKTSETKLDILGLFNLAAVLFATVGGFAVIISTYVNPTFRSMNRISVFIAFISLVALGLIIERINSQKFASLAAWAILPIALFDQVSLGVMQNFMRGAEEYRQLIKYAAEIENVAGENAKIYTLPLGQYPEGVDKKLMRVALLTDTVTWSAGAEKWRAANFWQHGIDQLETKDFLKKIVSEGFTGLLIATKELDSSEVASIEKELVLNPLQDSKKEYNYYNLKTYATSNKIFYDPTDVFFHISGNCLYDQVSFFYCVRSGRVEFENLSTVTQTKTLILTFEFPDGKIEEINKTIQIPPGKSNYPLIKDSGKNVFPIPRSIPVWPVNIGYPTFIIREIELQ</sequence>
<evidence type="ECO:0000256" key="1">
    <source>
        <dbReference type="SAM" id="Phobius"/>
    </source>
</evidence>
<feature type="transmembrane region" description="Helical" evidence="1">
    <location>
        <begin position="7"/>
        <end position="25"/>
    </location>
</feature>
<dbReference type="Proteomes" id="UP000033947">
    <property type="component" value="Unassembled WGS sequence"/>
</dbReference>
<proteinExistence type="predicted"/>
<keyword evidence="1" id="KW-0812">Transmembrane</keyword>